<dbReference type="RefSeq" id="WP_243648070.1">
    <property type="nucleotide sequence ID" value="NZ_SMGK01000001.1"/>
</dbReference>
<comment type="caution">
    <text evidence="1">The sequence shown here is derived from an EMBL/GenBank/DDBJ whole genome shotgun (WGS) entry which is preliminary data.</text>
</comment>
<gene>
    <name evidence="1" type="ORF">C7378_1009</name>
</gene>
<reference evidence="1 2" key="1">
    <citation type="submission" date="2019-03" db="EMBL/GenBank/DDBJ databases">
        <title>Genomic Encyclopedia of Type Strains, Phase IV (KMG-IV): sequencing the most valuable type-strain genomes for metagenomic binning, comparative biology and taxonomic classification.</title>
        <authorList>
            <person name="Goeker M."/>
        </authorList>
    </citation>
    <scope>NUCLEOTIDE SEQUENCE [LARGE SCALE GENOMIC DNA]</scope>
    <source>
        <strain evidence="1 2">DSM 103428</strain>
    </source>
</reference>
<dbReference type="Proteomes" id="UP000295210">
    <property type="component" value="Unassembled WGS sequence"/>
</dbReference>
<dbReference type="AlphaFoldDB" id="A0A4R1LCU2"/>
<keyword evidence="2" id="KW-1185">Reference proteome</keyword>
<accession>A0A4R1LCU2</accession>
<dbReference type="EMBL" id="SMGK01000001">
    <property type="protein sequence ID" value="TCK76004.1"/>
    <property type="molecule type" value="Genomic_DNA"/>
</dbReference>
<name>A0A4R1LCU2_9BACT</name>
<proteinExistence type="predicted"/>
<protein>
    <submittedName>
        <fullName evidence="1">Uncharacterized protein</fullName>
    </submittedName>
</protein>
<evidence type="ECO:0000313" key="2">
    <source>
        <dbReference type="Proteomes" id="UP000295210"/>
    </source>
</evidence>
<organism evidence="1 2">
    <name type="scientific">Acidipila rosea</name>
    <dbReference type="NCBI Taxonomy" id="768535"/>
    <lineage>
        <taxon>Bacteria</taxon>
        <taxon>Pseudomonadati</taxon>
        <taxon>Acidobacteriota</taxon>
        <taxon>Terriglobia</taxon>
        <taxon>Terriglobales</taxon>
        <taxon>Acidobacteriaceae</taxon>
        <taxon>Acidipila</taxon>
    </lineage>
</organism>
<evidence type="ECO:0000313" key="1">
    <source>
        <dbReference type="EMBL" id="TCK76004.1"/>
    </source>
</evidence>
<sequence length="132" mass="15970">MLILRARSNGFEFRKWYQTHIEPEWKDFETAVAVLDLGHRYYALIFSHVFARKFWKEGEQLTFLVPATSYTRNDGNGNVITVTRKAFTRRSLKADVWRYHLREMATHEEPLRYIRRFLLTKEEMQRVNKTAR</sequence>